<evidence type="ECO:0000256" key="4">
    <source>
        <dbReference type="ARBA" id="ARBA00022723"/>
    </source>
</evidence>
<comment type="cofactor">
    <cofactor evidence="1">
        <name>Mg(2+)</name>
        <dbReference type="ChEBI" id="CHEBI:18420"/>
    </cofactor>
</comment>
<keyword evidence="4" id="KW-0479">Metal-binding</keyword>
<dbReference type="EMBL" id="WWCT01000014">
    <property type="protein sequence ID" value="MYN28178.1"/>
    <property type="molecule type" value="Genomic_DNA"/>
</dbReference>
<dbReference type="InterPro" id="IPR002716">
    <property type="entry name" value="PIN_dom"/>
</dbReference>
<reference evidence="9 10" key="1">
    <citation type="submission" date="2019-12" db="EMBL/GenBank/DDBJ databases">
        <title>Novel species isolated from a subtropical stream in China.</title>
        <authorList>
            <person name="Lu H."/>
        </authorList>
    </citation>
    <scope>NUCLEOTIDE SEQUENCE [LARGE SCALE GENOMIC DNA]</scope>
    <source>
        <strain evidence="9 10">CY42W</strain>
    </source>
</reference>
<keyword evidence="3" id="KW-0540">Nuclease</keyword>
<comment type="caution">
    <text evidence="9">The sequence shown here is derived from an EMBL/GenBank/DDBJ whole genome shotgun (WGS) entry which is preliminary data.</text>
</comment>
<evidence type="ECO:0000256" key="2">
    <source>
        <dbReference type="ARBA" id="ARBA00022649"/>
    </source>
</evidence>
<name>A0ABW9W2N2_9BURK</name>
<evidence type="ECO:0000256" key="7">
    <source>
        <dbReference type="ARBA" id="ARBA00038093"/>
    </source>
</evidence>
<dbReference type="InterPro" id="IPR050556">
    <property type="entry name" value="Type_II_TA_system_RNase"/>
</dbReference>
<dbReference type="InterPro" id="IPR029060">
    <property type="entry name" value="PIN-like_dom_sf"/>
</dbReference>
<evidence type="ECO:0000256" key="6">
    <source>
        <dbReference type="ARBA" id="ARBA00022842"/>
    </source>
</evidence>
<sequence>MVTKVLVDTNILIDLMNGVPEAKVELGYFSDFAISSLTWMEVMVGCKTQADTLKFETFLKMLNVQVVHPDDAIMATAVTIRSAGLARTPKRKIKAPDAIIGATAKVLGRMIITRNPADFEPSQLRAPYKLKYQKDDKGNITGWIASDVADPPE</sequence>
<dbReference type="Gene3D" id="3.40.50.1010">
    <property type="entry name" value="5'-nuclease"/>
    <property type="match status" value="1"/>
</dbReference>
<evidence type="ECO:0000313" key="10">
    <source>
        <dbReference type="Proteomes" id="UP000642144"/>
    </source>
</evidence>
<keyword evidence="10" id="KW-1185">Reference proteome</keyword>
<dbReference type="Pfam" id="PF01850">
    <property type="entry name" value="PIN"/>
    <property type="match status" value="1"/>
</dbReference>
<gene>
    <name evidence="9" type="ORF">GTP69_17350</name>
</gene>
<comment type="similarity">
    <text evidence="7">Belongs to the PINc/VapC protein family.</text>
</comment>
<proteinExistence type="inferred from homology"/>
<evidence type="ECO:0000313" key="9">
    <source>
        <dbReference type="EMBL" id="MYN28178.1"/>
    </source>
</evidence>
<organism evidence="9 10">
    <name type="scientific">Duganella levis</name>
    <dbReference type="NCBI Taxonomy" id="2692169"/>
    <lineage>
        <taxon>Bacteria</taxon>
        <taxon>Pseudomonadati</taxon>
        <taxon>Pseudomonadota</taxon>
        <taxon>Betaproteobacteria</taxon>
        <taxon>Burkholderiales</taxon>
        <taxon>Oxalobacteraceae</taxon>
        <taxon>Telluria group</taxon>
        <taxon>Duganella</taxon>
    </lineage>
</organism>
<dbReference type="RefSeq" id="WP_161056034.1">
    <property type="nucleotide sequence ID" value="NZ_WWCT01000014.1"/>
</dbReference>
<dbReference type="SUPFAM" id="SSF88723">
    <property type="entry name" value="PIN domain-like"/>
    <property type="match status" value="1"/>
</dbReference>
<dbReference type="Proteomes" id="UP000642144">
    <property type="component" value="Unassembled WGS sequence"/>
</dbReference>
<evidence type="ECO:0000256" key="1">
    <source>
        <dbReference type="ARBA" id="ARBA00001946"/>
    </source>
</evidence>
<dbReference type="PANTHER" id="PTHR33653">
    <property type="entry name" value="RIBONUCLEASE VAPC2"/>
    <property type="match status" value="1"/>
</dbReference>
<evidence type="ECO:0000259" key="8">
    <source>
        <dbReference type="Pfam" id="PF01850"/>
    </source>
</evidence>
<keyword evidence="6" id="KW-0460">Magnesium</keyword>
<accession>A0ABW9W2N2</accession>
<feature type="domain" description="PIN" evidence="8">
    <location>
        <begin position="5"/>
        <end position="115"/>
    </location>
</feature>
<evidence type="ECO:0000256" key="5">
    <source>
        <dbReference type="ARBA" id="ARBA00022801"/>
    </source>
</evidence>
<dbReference type="PANTHER" id="PTHR33653:SF1">
    <property type="entry name" value="RIBONUCLEASE VAPC2"/>
    <property type="match status" value="1"/>
</dbReference>
<evidence type="ECO:0000256" key="3">
    <source>
        <dbReference type="ARBA" id="ARBA00022722"/>
    </source>
</evidence>
<keyword evidence="2" id="KW-1277">Toxin-antitoxin system</keyword>
<keyword evidence="5" id="KW-0378">Hydrolase</keyword>
<protein>
    <submittedName>
        <fullName evidence="9">PIN domain-containing protein</fullName>
    </submittedName>
</protein>